<evidence type="ECO:0000313" key="2">
    <source>
        <dbReference type="EMBL" id="GAA1698358.1"/>
    </source>
</evidence>
<reference evidence="2 3" key="1">
    <citation type="journal article" date="2019" name="Int. J. Syst. Evol. Microbiol.">
        <title>The Global Catalogue of Microorganisms (GCM) 10K type strain sequencing project: providing services to taxonomists for standard genome sequencing and annotation.</title>
        <authorList>
            <consortium name="The Broad Institute Genomics Platform"/>
            <consortium name="The Broad Institute Genome Sequencing Center for Infectious Disease"/>
            <person name="Wu L."/>
            <person name="Ma J."/>
        </authorList>
    </citation>
    <scope>NUCLEOTIDE SEQUENCE [LARGE SCALE GENOMIC DNA]</scope>
    <source>
        <strain evidence="2 3">JCM 13244</strain>
    </source>
</reference>
<organism evidence="2 3">
    <name type="scientific">Streptomyces yatensis</name>
    <dbReference type="NCBI Taxonomy" id="155177"/>
    <lineage>
        <taxon>Bacteria</taxon>
        <taxon>Bacillati</taxon>
        <taxon>Actinomycetota</taxon>
        <taxon>Actinomycetes</taxon>
        <taxon>Kitasatosporales</taxon>
        <taxon>Streptomycetaceae</taxon>
        <taxon>Streptomyces</taxon>
        <taxon>Streptomyces violaceusniger group</taxon>
    </lineage>
</organism>
<proteinExistence type="predicted"/>
<name>A0ABN2I468_9ACTN</name>
<feature type="region of interest" description="Disordered" evidence="1">
    <location>
        <begin position="77"/>
        <end position="105"/>
    </location>
</feature>
<keyword evidence="3" id="KW-1185">Reference proteome</keyword>
<accession>A0ABN2I468</accession>
<dbReference type="Proteomes" id="UP001499947">
    <property type="component" value="Unassembled WGS sequence"/>
</dbReference>
<evidence type="ECO:0000256" key="1">
    <source>
        <dbReference type="SAM" id="MobiDB-lite"/>
    </source>
</evidence>
<feature type="compositionally biased region" description="Low complexity" evidence="1">
    <location>
        <begin position="83"/>
        <end position="97"/>
    </location>
</feature>
<protein>
    <submittedName>
        <fullName evidence="2">Uncharacterized protein</fullName>
    </submittedName>
</protein>
<sequence length="105" mass="11769">MTAATSTVESFTRFSQWVGFGNHGVNCPTDAQWFDESAWETGVEDEPGFKQTWHTCPNRHGFPGRTPYAFRDSETKARTADQRACPASMPAMMRSMPTRNCARSS</sequence>
<gene>
    <name evidence="2" type="ORF">GCM10009680_43190</name>
</gene>
<comment type="caution">
    <text evidence="2">The sequence shown here is derived from an EMBL/GenBank/DDBJ whole genome shotgun (WGS) entry which is preliminary data.</text>
</comment>
<dbReference type="EMBL" id="BAAALR010000050">
    <property type="protein sequence ID" value="GAA1698358.1"/>
    <property type="molecule type" value="Genomic_DNA"/>
</dbReference>
<evidence type="ECO:0000313" key="3">
    <source>
        <dbReference type="Proteomes" id="UP001499947"/>
    </source>
</evidence>